<evidence type="ECO:0000313" key="3">
    <source>
        <dbReference type="Proteomes" id="UP001597145"/>
    </source>
</evidence>
<dbReference type="Proteomes" id="UP001597145">
    <property type="component" value="Unassembled WGS sequence"/>
</dbReference>
<comment type="caution">
    <text evidence="2">The sequence shown here is derived from an EMBL/GenBank/DDBJ whole genome shotgun (WGS) entry which is preliminary data.</text>
</comment>
<feature type="domain" description="Transcriptional repressor PaaX-like C-terminal" evidence="1">
    <location>
        <begin position="73"/>
        <end position="112"/>
    </location>
</feature>
<keyword evidence="3" id="KW-1185">Reference proteome</keyword>
<evidence type="ECO:0000259" key="1">
    <source>
        <dbReference type="Pfam" id="PF08223"/>
    </source>
</evidence>
<protein>
    <submittedName>
        <fullName evidence="2">PaaX family transcriptional regulator C-terminal domain-containing protein</fullName>
    </submittedName>
</protein>
<dbReference type="RefSeq" id="WP_343986521.1">
    <property type="nucleotide sequence ID" value="NZ_BAAAJG010000027.1"/>
</dbReference>
<dbReference type="Gene3D" id="1.20.58.1460">
    <property type="match status" value="1"/>
</dbReference>
<dbReference type="Pfam" id="PF08223">
    <property type="entry name" value="PaaX_C"/>
    <property type="match status" value="1"/>
</dbReference>
<accession>A0ABW4FR29</accession>
<reference evidence="3" key="1">
    <citation type="journal article" date="2019" name="Int. J. Syst. Evol. Microbiol.">
        <title>The Global Catalogue of Microorganisms (GCM) 10K type strain sequencing project: providing services to taxonomists for standard genome sequencing and annotation.</title>
        <authorList>
            <consortium name="The Broad Institute Genomics Platform"/>
            <consortium name="The Broad Institute Genome Sequencing Center for Infectious Disease"/>
            <person name="Wu L."/>
            <person name="Ma J."/>
        </authorList>
    </citation>
    <scope>NUCLEOTIDE SEQUENCE [LARGE SCALE GENOMIC DNA]</scope>
    <source>
        <strain evidence="3">JCM 12165</strain>
    </source>
</reference>
<dbReference type="InterPro" id="IPR013225">
    <property type="entry name" value="PaaX_C"/>
</dbReference>
<proteinExistence type="predicted"/>
<organism evidence="2 3">
    <name type="scientific">Pseudonocardia aurantiaca</name>
    <dbReference type="NCBI Taxonomy" id="75290"/>
    <lineage>
        <taxon>Bacteria</taxon>
        <taxon>Bacillati</taxon>
        <taxon>Actinomycetota</taxon>
        <taxon>Actinomycetes</taxon>
        <taxon>Pseudonocardiales</taxon>
        <taxon>Pseudonocardiaceae</taxon>
        <taxon>Pseudonocardia</taxon>
    </lineage>
</organism>
<evidence type="ECO:0000313" key="2">
    <source>
        <dbReference type="EMBL" id="MFD1532426.1"/>
    </source>
</evidence>
<dbReference type="EMBL" id="JBHUCP010000018">
    <property type="protein sequence ID" value="MFD1532426.1"/>
    <property type="molecule type" value="Genomic_DNA"/>
</dbReference>
<gene>
    <name evidence="2" type="ORF">ACFSCY_23650</name>
</gene>
<sequence>MTTTTAPTGSWNASSICSSASTRRLAPLPELARSLRSHLDRLQAVLVDPAEPAATAATLRRIAGLLQGPYVDLIRDPGLPPALRPPGWPGEDLRAAMGHVQQRYLPPASRYLLDRLASLTTGGQR</sequence>
<name>A0ABW4FR29_9PSEU</name>